<feature type="transmembrane region" description="Helical" evidence="1">
    <location>
        <begin position="96"/>
        <end position="116"/>
    </location>
</feature>
<feature type="transmembrane region" description="Helical" evidence="1">
    <location>
        <begin position="128"/>
        <end position="147"/>
    </location>
</feature>
<dbReference type="AlphaFoldDB" id="A0A3D4VBR8"/>
<dbReference type="Proteomes" id="UP000264071">
    <property type="component" value="Unassembled WGS sequence"/>
</dbReference>
<comment type="caution">
    <text evidence="2">The sequence shown here is derived from an EMBL/GenBank/DDBJ whole genome shotgun (WGS) entry which is preliminary data.</text>
</comment>
<evidence type="ECO:0000313" key="2">
    <source>
        <dbReference type="EMBL" id="HCT58182.1"/>
    </source>
</evidence>
<protein>
    <submittedName>
        <fullName evidence="2">Uncharacterized protein</fullName>
    </submittedName>
</protein>
<keyword evidence="1" id="KW-1133">Transmembrane helix</keyword>
<accession>A0A3D4VBR8</accession>
<feature type="transmembrane region" description="Helical" evidence="1">
    <location>
        <begin position="70"/>
        <end position="90"/>
    </location>
</feature>
<feature type="transmembrane region" description="Helical" evidence="1">
    <location>
        <begin position="159"/>
        <end position="179"/>
    </location>
</feature>
<gene>
    <name evidence="2" type="ORF">DGD08_13335</name>
</gene>
<reference evidence="2 3" key="1">
    <citation type="journal article" date="2018" name="Nat. Biotechnol.">
        <title>A standardized bacterial taxonomy based on genome phylogeny substantially revises the tree of life.</title>
        <authorList>
            <person name="Parks D.H."/>
            <person name="Chuvochina M."/>
            <person name="Waite D.W."/>
            <person name="Rinke C."/>
            <person name="Skarshewski A."/>
            <person name="Chaumeil P.A."/>
            <person name="Hugenholtz P."/>
        </authorList>
    </citation>
    <scope>NUCLEOTIDE SEQUENCE [LARGE SCALE GENOMIC DNA]</scope>
    <source>
        <strain evidence="2">UBA8844</strain>
    </source>
</reference>
<name>A0A3D4VBR8_9BACT</name>
<keyword evidence="1" id="KW-0812">Transmembrane</keyword>
<evidence type="ECO:0000256" key="1">
    <source>
        <dbReference type="SAM" id="Phobius"/>
    </source>
</evidence>
<keyword evidence="1" id="KW-0472">Membrane</keyword>
<evidence type="ECO:0000313" key="3">
    <source>
        <dbReference type="Proteomes" id="UP000264071"/>
    </source>
</evidence>
<dbReference type="EMBL" id="DPIY01000010">
    <property type="protein sequence ID" value="HCT58182.1"/>
    <property type="molecule type" value="Genomic_DNA"/>
</dbReference>
<sequence length="259" mass="28211">MAYLATVHRERLAGYWTVAWALLLARYGWNATFLPFTDTWVLVVALVLRVGFSATVLAGAFALRGERFSAAAIVAISLVVPLTGFGIATAVGNSQITPLVSMGAMLIMLALAAWRLATAAGLPAVERIATATALATYAVLSVISPRLDDSTTAFQVVTLGTWAAQLITSFGLLATFLRISHDRQVSSHRTMESRLTDALGGFVQLCMHCKSVRDERLQWQPLERFVARRTSSKLSHGICQDCAKEHYPDDWEDIQPQSA</sequence>
<feature type="transmembrane region" description="Helical" evidence="1">
    <location>
        <begin position="12"/>
        <end position="29"/>
    </location>
</feature>
<organism evidence="2 3">
    <name type="scientific">Gemmatimonas aurantiaca</name>
    <dbReference type="NCBI Taxonomy" id="173480"/>
    <lineage>
        <taxon>Bacteria</taxon>
        <taxon>Pseudomonadati</taxon>
        <taxon>Gemmatimonadota</taxon>
        <taxon>Gemmatimonadia</taxon>
        <taxon>Gemmatimonadales</taxon>
        <taxon>Gemmatimonadaceae</taxon>
        <taxon>Gemmatimonas</taxon>
    </lineage>
</organism>
<feature type="transmembrane region" description="Helical" evidence="1">
    <location>
        <begin position="41"/>
        <end position="63"/>
    </location>
</feature>
<proteinExistence type="predicted"/>